<dbReference type="InterPro" id="IPR050066">
    <property type="entry name" value="UvrABC_protein_C"/>
</dbReference>
<dbReference type="FunFam" id="3.40.1440.10:FF:000001">
    <property type="entry name" value="UvrABC system protein C"/>
    <property type="match status" value="1"/>
</dbReference>
<organism evidence="7 8">
    <name type="scientific">Alkalibaculum bacchi</name>
    <dbReference type="NCBI Taxonomy" id="645887"/>
    <lineage>
        <taxon>Bacteria</taxon>
        <taxon>Bacillati</taxon>
        <taxon>Bacillota</taxon>
        <taxon>Clostridia</taxon>
        <taxon>Eubacteriales</taxon>
        <taxon>Eubacteriaceae</taxon>
        <taxon>Alkalibaculum</taxon>
    </lineage>
</organism>
<gene>
    <name evidence="7" type="ORF">DES36_11368</name>
</gene>
<accession>A0A366I2M1</accession>
<feature type="domain" description="GIY-YIG" evidence="6">
    <location>
        <begin position="12"/>
        <end position="91"/>
    </location>
</feature>
<keyword evidence="3" id="KW-0228">DNA excision</keyword>
<dbReference type="SUPFAM" id="SSF82771">
    <property type="entry name" value="GIY-YIG endonuclease"/>
    <property type="match status" value="1"/>
</dbReference>
<keyword evidence="8" id="KW-1185">Reference proteome</keyword>
<evidence type="ECO:0000256" key="3">
    <source>
        <dbReference type="ARBA" id="ARBA00022769"/>
    </source>
</evidence>
<dbReference type="GO" id="GO:0009380">
    <property type="term" value="C:excinuclease repair complex"/>
    <property type="evidence" value="ECO:0007669"/>
    <property type="project" value="TreeGrafter"/>
</dbReference>
<evidence type="ECO:0000256" key="5">
    <source>
        <dbReference type="ARBA" id="ARBA00023204"/>
    </source>
</evidence>
<dbReference type="CDD" id="cd10434">
    <property type="entry name" value="GIY-YIG_UvrC_Cho"/>
    <property type="match status" value="1"/>
</dbReference>
<proteinExistence type="predicted"/>
<name>A0A366I2M1_9FIRM</name>
<evidence type="ECO:0000313" key="7">
    <source>
        <dbReference type="EMBL" id="RBP61850.1"/>
    </source>
</evidence>
<dbReference type="Pfam" id="PF01541">
    <property type="entry name" value="GIY-YIG"/>
    <property type="match status" value="1"/>
</dbReference>
<dbReference type="PANTHER" id="PTHR30562:SF1">
    <property type="entry name" value="UVRABC SYSTEM PROTEIN C"/>
    <property type="match status" value="1"/>
</dbReference>
<evidence type="ECO:0000256" key="2">
    <source>
        <dbReference type="ARBA" id="ARBA00022763"/>
    </source>
</evidence>
<evidence type="ECO:0000256" key="1">
    <source>
        <dbReference type="ARBA" id="ARBA00022490"/>
    </source>
</evidence>
<keyword evidence="4" id="KW-0267">Excision nuclease</keyword>
<protein>
    <submittedName>
        <fullName evidence="7">Excinuclease ABC subunit C</fullName>
    </submittedName>
</protein>
<keyword evidence="1" id="KW-0963">Cytoplasm</keyword>
<dbReference type="Gene3D" id="3.40.1440.10">
    <property type="entry name" value="GIY-YIG endonuclease"/>
    <property type="match status" value="1"/>
</dbReference>
<dbReference type="AlphaFoldDB" id="A0A366I2M1"/>
<dbReference type="EMBL" id="QNRX01000013">
    <property type="protein sequence ID" value="RBP61850.1"/>
    <property type="molecule type" value="Genomic_DNA"/>
</dbReference>
<sequence>MNLKEKIKNLPSTPGVYLYKDSLNNIIYVGKAKNLKRRVGNYFQNSKSHSSKVEKLIKHLKDFEYRLTDTEFEALLLECRLIKEYKPMYNSQMNRTQSYTYILVQKDNPLPTIKNTRNPIAKEEDLLFGPYTSKNTVEKALEDIKAYYQILCSNPSINNRLCLNYSLGKCLGMCYKDKAKDEYKRRVEKVISLLEGTDTSILEDLKEKMRSESMAQHFEAAAKYKEILNSVNYLISKEKIVDFAKENKKIGMIEDIEGGLKLFLIQGNAMLFSKRYLFSHQNQEQIHEDIKTNILSCFSEDEASPSIILNKDNLDETQIIYSYINKKSSKTIEIHDDWLNTKNQTKLDEGVAKLLEQAISLSSNLNSDLS</sequence>
<dbReference type="InterPro" id="IPR000305">
    <property type="entry name" value="GIY-YIG_endonuc"/>
</dbReference>
<dbReference type="OrthoDB" id="9804933at2"/>
<reference evidence="7 8" key="1">
    <citation type="submission" date="2018-06" db="EMBL/GenBank/DDBJ databases">
        <title>Genomic Encyclopedia of Type Strains, Phase IV (KMG-IV): sequencing the most valuable type-strain genomes for metagenomic binning, comparative biology and taxonomic classification.</title>
        <authorList>
            <person name="Goeker M."/>
        </authorList>
    </citation>
    <scope>NUCLEOTIDE SEQUENCE [LARGE SCALE GENOMIC DNA]</scope>
    <source>
        <strain evidence="7 8">DSM 22112</strain>
    </source>
</reference>
<dbReference type="GO" id="GO:0006289">
    <property type="term" value="P:nucleotide-excision repair"/>
    <property type="evidence" value="ECO:0007669"/>
    <property type="project" value="InterPro"/>
</dbReference>
<dbReference type="InterPro" id="IPR047296">
    <property type="entry name" value="GIY-YIG_UvrC_Cho"/>
</dbReference>
<dbReference type="PANTHER" id="PTHR30562">
    <property type="entry name" value="UVRC/OXIDOREDUCTASE"/>
    <property type="match status" value="1"/>
</dbReference>
<dbReference type="InterPro" id="IPR036876">
    <property type="entry name" value="UVR_dom_sf"/>
</dbReference>
<dbReference type="PROSITE" id="PS50164">
    <property type="entry name" value="GIY_YIG"/>
    <property type="match status" value="1"/>
</dbReference>
<dbReference type="SMART" id="SM00465">
    <property type="entry name" value="GIYc"/>
    <property type="match status" value="1"/>
</dbReference>
<dbReference type="InterPro" id="IPR035901">
    <property type="entry name" value="GIY-YIG_endonuc_sf"/>
</dbReference>
<dbReference type="SUPFAM" id="SSF46600">
    <property type="entry name" value="C-terminal UvrC-binding domain of UvrB"/>
    <property type="match status" value="1"/>
</dbReference>
<evidence type="ECO:0000259" key="6">
    <source>
        <dbReference type="PROSITE" id="PS50164"/>
    </source>
</evidence>
<dbReference type="RefSeq" id="WP_113921125.1">
    <property type="nucleotide sequence ID" value="NZ_QNRX01000013.1"/>
</dbReference>
<evidence type="ECO:0000256" key="4">
    <source>
        <dbReference type="ARBA" id="ARBA00022881"/>
    </source>
</evidence>
<dbReference type="GO" id="GO:0004518">
    <property type="term" value="F:nuclease activity"/>
    <property type="evidence" value="ECO:0007669"/>
    <property type="project" value="UniProtKB-KW"/>
</dbReference>
<evidence type="ECO:0000313" key="8">
    <source>
        <dbReference type="Proteomes" id="UP000253490"/>
    </source>
</evidence>
<keyword evidence="5" id="KW-0234">DNA repair</keyword>
<comment type="caution">
    <text evidence="7">The sequence shown here is derived from an EMBL/GenBank/DDBJ whole genome shotgun (WGS) entry which is preliminary data.</text>
</comment>
<keyword evidence="2" id="KW-0227">DNA damage</keyword>
<dbReference type="Proteomes" id="UP000253490">
    <property type="component" value="Unassembled WGS sequence"/>
</dbReference>